<dbReference type="PROSITE" id="PS51257">
    <property type="entry name" value="PROKAR_LIPOPROTEIN"/>
    <property type="match status" value="1"/>
</dbReference>
<dbReference type="EMBL" id="OM869610">
    <property type="protein sequence ID" value="UPW41497.1"/>
    <property type="molecule type" value="Genomic_DNA"/>
</dbReference>
<evidence type="ECO:0008006" key="3">
    <source>
        <dbReference type="Google" id="ProtNLM"/>
    </source>
</evidence>
<keyword evidence="1" id="KW-0472">Membrane</keyword>
<reference evidence="2" key="1">
    <citation type="submission" date="2022-02" db="EMBL/GenBank/DDBJ databases">
        <title>Towards deciphering the DNA virus diversity associated with rodent species in the families Cricetidae and Heteromyidae.</title>
        <authorList>
            <person name="Lund M."/>
            <person name="Larsen B.B."/>
            <person name="Gryseels S."/>
            <person name="Kraberger S."/>
            <person name="Rowsey D.M."/>
            <person name="Steger L."/>
            <person name="Yule K.M."/>
            <person name="Upham N.S."/>
            <person name="Worobey M."/>
            <person name="Van Doorslaer K."/>
            <person name="Varsani A."/>
        </authorList>
    </citation>
    <scope>NUCLEOTIDE SEQUENCE</scope>
    <source>
        <strain evidence="2">UA23Rod_963</strain>
    </source>
</reference>
<feature type="transmembrane region" description="Helical" evidence="1">
    <location>
        <begin position="12"/>
        <end position="30"/>
    </location>
</feature>
<keyword evidence="1" id="KW-1133">Transmembrane helix</keyword>
<sequence length="65" mass="7246">MTFKQIITSKKFWTLISAIVAALAAFFISGCTTRHYVVQSASSVKLGDTTRTTITYEQIGNFKRP</sequence>
<accession>A0A976N1I8</accession>
<keyword evidence="1" id="KW-0812">Transmembrane</keyword>
<evidence type="ECO:0000256" key="1">
    <source>
        <dbReference type="SAM" id="Phobius"/>
    </source>
</evidence>
<organism evidence="2">
    <name type="scientific">Dipodfec virus UA23Rod_963</name>
    <dbReference type="NCBI Taxonomy" id="2929335"/>
    <lineage>
        <taxon>Viruses</taxon>
        <taxon>Monodnaviria</taxon>
        <taxon>Sangervirae</taxon>
        <taxon>Phixviricota</taxon>
        <taxon>Malgrandaviricetes</taxon>
        <taxon>Petitvirales</taxon>
        <taxon>Microviridae</taxon>
    </lineage>
</organism>
<protein>
    <recommendedName>
        <fullName evidence="3">Lipoprotein</fullName>
    </recommendedName>
</protein>
<proteinExistence type="predicted"/>
<evidence type="ECO:0000313" key="2">
    <source>
        <dbReference type="EMBL" id="UPW41497.1"/>
    </source>
</evidence>
<name>A0A976N1I8_9VIRU</name>